<gene>
    <name evidence="12" type="ORF">A2856_02550</name>
</gene>
<evidence type="ECO:0000256" key="10">
    <source>
        <dbReference type="SAM" id="Phobius"/>
    </source>
</evidence>
<feature type="transmembrane region" description="Helical" evidence="10">
    <location>
        <begin position="111"/>
        <end position="131"/>
    </location>
</feature>
<organism evidence="12 13">
    <name type="scientific">Candidatus Uhrbacteria bacterium RIFCSPHIGHO2_01_FULL_63_20</name>
    <dbReference type="NCBI Taxonomy" id="1802385"/>
    <lineage>
        <taxon>Bacteria</taxon>
        <taxon>Candidatus Uhriibacteriota</taxon>
    </lineage>
</organism>
<dbReference type="InterPro" id="IPR038354">
    <property type="entry name" value="VKOR_sf"/>
</dbReference>
<keyword evidence="5 10" id="KW-1133">Transmembrane helix</keyword>
<comment type="subcellular location">
    <subcellularLocation>
        <location evidence="1">Membrane</location>
        <topology evidence="1">Multi-pass membrane protein</topology>
    </subcellularLocation>
</comment>
<dbReference type="EMBL" id="MGDT01000007">
    <property type="protein sequence ID" value="OGL66547.1"/>
    <property type="molecule type" value="Genomic_DNA"/>
</dbReference>
<feature type="domain" description="Vitamin K epoxide reductase" evidence="11">
    <location>
        <begin position="2"/>
        <end position="132"/>
    </location>
</feature>
<keyword evidence="3 10" id="KW-0812">Transmembrane</keyword>
<dbReference type="STRING" id="1802385.A2856_02550"/>
<dbReference type="Proteomes" id="UP000177885">
    <property type="component" value="Unassembled WGS sequence"/>
</dbReference>
<reference evidence="12 13" key="1">
    <citation type="journal article" date="2016" name="Nat. Commun.">
        <title>Thousands of microbial genomes shed light on interconnected biogeochemical processes in an aquifer system.</title>
        <authorList>
            <person name="Anantharaman K."/>
            <person name="Brown C.T."/>
            <person name="Hug L.A."/>
            <person name="Sharon I."/>
            <person name="Castelle C.J."/>
            <person name="Probst A.J."/>
            <person name="Thomas B.C."/>
            <person name="Singh A."/>
            <person name="Wilkins M.J."/>
            <person name="Karaoz U."/>
            <person name="Brodie E.L."/>
            <person name="Williams K.H."/>
            <person name="Hubbard S.S."/>
            <person name="Banfield J.F."/>
        </authorList>
    </citation>
    <scope>NUCLEOTIDE SEQUENCE [LARGE SCALE GENOMIC DNA]</scope>
</reference>
<dbReference type="PANTHER" id="PTHR34573:SF1">
    <property type="entry name" value="VITAMIN K EPOXIDE REDUCTASE DOMAIN-CONTAINING PROTEIN"/>
    <property type="match status" value="1"/>
</dbReference>
<comment type="caution">
    <text evidence="12">The sequence shown here is derived from an EMBL/GenBank/DDBJ whole genome shotgun (WGS) entry which is preliminary data.</text>
</comment>
<dbReference type="GO" id="GO:0016491">
    <property type="term" value="F:oxidoreductase activity"/>
    <property type="evidence" value="ECO:0007669"/>
    <property type="project" value="UniProtKB-KW"/>
</dbReference>
<dbReference type="InterPro" id="IPR012932">
    <property type="entry name" value="VKOR"/>
</dbReference>
<evidence type="ECO:0000256" key="5">
    <source>
        <dbReference type="ARBA" id="ARBA00022989"/>
    </source>
</evidence>
<comment type="similarity">
    <text evidence="2">Belongs to the VKOR family.</text>
</comment>
<accession>A0A1F7TLY1</accession>
<keyword evidence="9" id="KW-0676">Redox-active center</keyword>
<evidence type="ECO:0000256" key="4">
    <source>
        <dbReference type="ARBA" id="ARBA00022719"/>
    </source>
</evidence>
<proteinExistence type="inferred from homology"/>
<evidence type="ECO:0000256" key="3">
    <source>
        <dbReference type="ARBA" id="ARBA00022692"/>
    </source>
</evidence>
<sequence length="132" mass="14258">MTAYVILFTMAAFGIAETSYLIRTRKANKHATCPIGGGCATVLESKYNALFGFHNDILGLAFYLAMALVTALTVIGVEPIGAWTRAATWMVAGALVMSAAFTLIQWRILKAWCFWCLMSAGTVLVMAVTLVL</sequence>
<name>A0A1F7TLY1_9BACT</name>
<keyword evidence="7 10" id="KW-0472">Membrane</keyword>
<keyword evidence="4" id="KW-0874">Quinone</keyword>
<keyword evidence="8" id="KW-1015">Disulfide bond</keyword>
<evidence type="ECO:0000256" key="6">
    <source>
        <dbReference type="ARBA" id="ARBA00023002"/>
    </source>
</evidence>
<dbReference type="PANTHER" id="PTHR34573">
    <property type="entry name" value="VKC DOMAIN-CONTAINING PROTEIN"/>
    <property type="match status" value="1"/>
</dbReference>
<evidence type="ECO:0000256" key="2">
    <source>
        <dbReference type="ARBA" id="ARBA00006214"/>
    </source>
</evidence>
<feature type="transmembrane region" description="Helical" evidence="10">
    <location>
        <begin position="83"/>
        <end position="104"/>
    </location>
</feature>
<dbReference type="GO" id="GO:0048038">
    <property type="term" value="F:quinone binding"/>
    <property type="evidence" value="ECO:0007669"/>
    <property type="project" value="UniProtKB-KW"/>
</dbReference>
<feature type="transmembrane region" description="Helical" evidence="10">
    <location>
        <begin position="6"/>
        <end position="22"/>
    </location>
</feature>
<dbReference type="AlphaFoldDB" id="A0A1F7TLY1"/>
<evidence type="ECO:0000256" key="8">
    <source>
        <dbReference type="ARBA" id="ARBA00023157"/>
    </source>
</evidence>
<evidence type="ECO:0000313" key="12">
    <source>
        <dbReference type="EMBL" id="OGL66547.1"/>
    </source>
</evidence>
<evidence type="ECO:0000313" key="13">
    <source>
        <dbReference type="Proteomes" id="UP000177885"/>
    </source>
</evidence>
<evidence type="ECO:0000256" key="7">
    <source>
        <dbReference type="ARBA" id="ARBA00023136"/>
    </source>
</evidence>
<protein>
    <recommendedName>
        <fullName evidence="11">Vitamin K epoxide reductase domain-containing protein</fullName>
    </recommendedName>
</protein>
<dbReference type="Gene3D" id="1.20.1440.130">
    <property type="entry name" value="VKOR domain"/>
    <property type="match status" value="1"/>
</dbReference>
<evidence type="ECO:0000259" key="11">
    <source>
        <dbReference type="SMART" id="SM00756"/>
    </source>
</evidence>
<dbReference type="Pfam" id="PF07884">
    <property type="entry name" value="VKOR"/>
    <property type="match status" value="1"/>
</dbReference>
<dbReference type="SMART" id="SM00756">
    <property type="entry name" value="VKc"/>
    <property type="match status" value="1"/>
</dbReference>
<evidence type="ECO:0000256" key="9">
    <source>
        <dbReference type="ARBA" id="ARBA00023284"/>
    </source>
</evidence>
<dbReference type="GO" id="GO:0016020">
    <property type="term" value="C:membrane"/>
    <property type="evidence" value="ECO:0007669"/>
    <property type="project" value="UniProtKB-SubCell"/>
</dbReference>
<feature type="transmembrane region" description="Helical" evidence="10">
    <location>
        <begin position="57"/>
        <end position="77"/>
    </location>
</feature>
<keyword evidence="6" id="KW-0560">Oxidoreductase</keyword>
<evidence type="ECO:0000256" key="1">
    <source>
        <dbReference type="ARBA" id="ARBA00004141"/>
    </source>
</evidence>